<dbReference type="InterPro" id="IPR002994">
    <property type="entry name" value="Surf1/Shy1"/>
</dbReference>
<dbReference type="CDD" id="cd06662">
    <property type="entry name" value="SURF1"/>
    <property type="match status" value="1"/>
</dbReference>
<keyword evidence="4 6" id="KW-1133">Transmembrane helix</keyword>
<protein>
    <recommendedName>
        <fullName evidence="6">SURF1-like protein</fullName>
    </recommendedName>
</protein>
<evidence type="ECO:0000256" key="6">
    <source>
        <dbReference type="RuleBase" id="RU363076"/>
    </source>
</evidence>
<feature type="transmembrane region" description="Helical" evidence="6">
    <location>
        <begin position="12"/>
        <end position="34"/>
    </location>
</feature>
<dbReference type="PANTHER" id="PTHR23427:SF2">
    <property type="entry name" value="SURFEIT LOCUS PROTEIN 1"/>
    <property type="match status" value="1"/>
</dbReference>
<keyword evidence="8" id="KW-1185">Reference proteome</keyword>
<feature type="transmembrane region" description="Helical" evidence="6">
    <location>
        <begin position="225"/>
        <end position="245"/>
    </location>
</feature>
<keyword evidence="3 6" id="KW-0812">Transmembrane</keyword>
<dbReference type="Proteomes" id="UP000606044">
    <property type="component" value="Unassembled WGS sequence"/>
</dbReference>
<gene>
    <name evidence="7" type="ORF">GCM10007301_31500</name>
</gene>
<comment type="similarity">
    <text evidence="2 6">Belongs to the SURF1 family.</text>
</comment>
<dbReference type="InterPro" id="IPR045214">
    <property type="entry name" value="Surf1/Surf4"/>
</dbReference>
<reference evidence="7" key="2">
    <citation type="submission" date="2020-09" db="EMBL/GenBank/DDBJ databases">
        <authorList>
            <person name="Sun Q."/>
            <person name="Sedlacek I."/>
        </authorList>
    </citation>
    <scope>NUCLEOTIDE SEQUENCE</scope>
    <source>
        <strain evidence="7">CCM 7897</strain>
    </source>
</reference>
<evidence type="ECO:0000256" key="2">
    <source>
        <dbReference type="ARBA" id="ARBA00007165"/>
    </source>
</evidence>
<evidence type="ECO:0000256" key="1">
    <source>
        <dbReference type="ARBA" id="ARBA00004370"/>
    </source>
</evidence>
<proteinExistence type="inferred from homology"/>
<accession>A0A917C360</accession>
<sequence>MAKGGGREAGAIGRILGLAAAGCAFLILVGLGIWQLERLAWKQELTAQVETRANAIVRALPPAAAWGQLTRARSEYDHVAVTGTFDHAKETLVYTVLSDTKAPFKGQGYLVITPLMLPGGHAVLVNRGFVPADRRDPATRAAGQVAGVVSITGLLRFPEEASLFVPANDPAKNDWYRREPGEIAAARGLKGAAPFLIDADASRNPGGLPQGGETRVAFPNRHLEYALTWFGLAAALVGVVAAVAISRRARKTSLLS</sequence>
<reference evidence="7" key="1">
    <citation type="journal article" date="2014" name="Int. J. Syst. Evol. Microbiol.">
        <title>Complete genome sequence of Corynebacterium casei LMG S-19264T (=DSM 44701T), isolated from a smear-ripened cheese.</title>
        <authorList>
            <consortium name="US DOE Joint Genome Institute (JGI-PGF)"/>
            <person name="Walter F."/>
            <person name="Albersmeier A."/>
            <person name="Kalinowski J."/>
            <person name="Ruckert C."/>
        </authorList>
    </citation>
    <scope>NUCLEOTIDE SEQUENCE</scope>
    <source>
        <strain evidence="7">CCM 7897</strain>
    </source>
</reference>
<evidence type="ECO:0000256" key="3">
    <source>
        <dbReference type="ARBA" id="ARBA00022692"/>
    </source>
</evidence>
<comment type="subcellular location">
    <subcellularLocation>
        <location evidence="6">Cell membrane</location>
        <topology evidence="6">Multi-pass membrane protein</topology>
    </subcellularLocation>
    <subcellularLocation>
        <location evidence="1">Membrane</location>
    </subcellularLocation>
</comment>
<dbReference type="AlphaFoldDB" id="A0A917C360"/>
<dbReference type="Pfam" id="PF02104">
    <property type="entry name" value="SURF1"/>
    <property type="match status" value="1"/>
</dbReference>
<dbReference type="EMBL" id="BMCT01000004">
    <property type="protein sequence ID" value="GGF69538.1"/>
    <property type="molecule type" value="Genomic_DNA"/>
</dbReference>
<comment type="caution">
    <text evidence="7">The sequence shown here is derived from an EMBL/GenBank/DDBJ whole genome shotgun (WGS) entry which is preliminary data.</text>
</comment>
<evidence type="ECO:0000313" key="7">
    <source>
        <dbReference type="EMBL" id="GGF69538.1"/>
    </source>
</evidence>
<evidence type="ECO:0000256" key="5">
    <source>
        <dbReference type="ARBA" id="ARBA00023136"/>
    </source>
</evidence>
<evidence type="ECO:0000256" key="4">
    <source>
        <dbReference type="ARBA" id="ARBA00022989"/>
    </source>
</evidence>
<keyword evidence="5 6" id="KW-0472">Membrane</keyword>
<dbReference type="PANTHER" id="PTHR23427">
    <property type="entry name" value="SURFEIT LOCUS PROTEIN"/>
    <property type="match status" value="1"/>
</dbReference>
<organism evidence="7 8">
    <name type="scientific">Azorhizobium oxalatiphilum</name>
    <dbReference type="NCBI Taxonomy" id="980631"/>
    <lineage>
        <taxon>Bacteria</taxon>
        <taxon>Pseudomonadati</taxon>
        <taxon>Pseudomonadota</taxon>
        <taxon>Alphaproteobacteria</taxon>
        <taxon>Hyphomicrobiales</taxon>
        <taxon>Xanthobacteraceae</taxon>
        <taxon>Azorhizobium</taxon>
    </lineage>
</organism>
<keyword evidence="6" id="KW-1003">Cell membrane</keyword>
<dbReference type="RefSeq" id="WP_188580224.1">
    <property type="nucleotide sequence ID" value="NZ_BMCT01000004.1"/>
</dbReference>
<dbReference type="GO" id="GO:0005886">
    <property type="term" value="C:plasma membrane"/>
    <property type="evidence" value="ECO:0007669"/>
    <property type="project" value="UniProtKB-SubCell"/>
</dbReference>
<evidence type="ECO:0000313" key="8">
    <source>
        <dbReference type="Proteomes" id="UP000606044"/>
    </source>
</evidence>
<dbReference type="PROSITE" id="PS50895">
    <property type="entry name" value="SURF1"/>
    <property type="match status" value="1"/>
</dbReference>
<name>A0A917C360_9HYPH</name>